<organism evidence="1 2">
    <name type="scientific">Fulvivirga lutea</name>
    <dbReference type="NCBI Taxonomy" id="2810512"/>
    <lineage>
        <taxon>Bacteria</taxon>
        <taxon>Pseudomonadati</taxon>
        <taxon>Bacteroidota</taxon>
        <taxon>Cytophagia</taxon>
        <taxon>Cytophagales</taxon>
        <taxon>Fulvivirgaceae</taxon>
        <taxon>Fulvivirga</taxon>
    </lineage>
</organism>
<evidence type="ECO:0000313" key="2">
    <source>
        <dbReference type="Proteomes" id="UP000662783"/>
    </source>
</evidence>
<sequence length="94" mass="11059">MKGQMYEVTMNVELDELLDFGIVGEKAYKSKIEYILATNKGELSRMKNTQDKIDYFINHFVMTDYDTKQLKAYLNRYGEEGFLQLIEEIIMNKG</sequence>
<dbReference type="Proteomes" id="UP000662783">
    <property type="component" value="Chromosome"/>
</dbReference>
<accession>A0A975A2A4</accession>
<keyword evidence="2" id="KW-1185">Reference proteome</keyword>
<name>A0A975A2A4_9BACT</name>
<dbReference type="KEGG" id="fuv:JR347_09385"/>
<gene>
    <name evidence="1" type="ORF">JR347_09385</name>
</gene>
<dbReference type="AlphaFoldDB" id="A0A975A2A4"/>
<reference evidence="1" key="1">
    <citation type="submission" date="2021-02" db="EMBL/GenBank/DDBJ databases">
        <title>Fulvivirga sp. S481 isolated from sea water.</title>
        <authorList>
            <person name="Bae S.S."/>
            <person name="Baek K."/>
        </authorList>
    </citation>
    <scope>NUCLEOTIDE SEQUENCE</scope>
    <source>
        <strain evidence="1">S481</strain>
    </source>
</reference>
<dbReference type="RefSeq" id="WP_205723790.1">
    <property type="nucleotide sequence ID" value="NZ_CP070608.1"/>
</dbReference>
<protein>
    <submittedName>
        <fullName evidence="1">Uncharacterized protein</fullName>
    </submittedName>
</protein>
<evidence type="ECO:0000313" key="1">
    <source>
        <dbReference type="EMBL" id="QSE99279.1"/>
    </source>
</evidence>
<dbReference type="EMBL" id="CP070608">
    <property type="protein sequence ID" value="QSE99279.1"/>
    <property type="molecule type" value="Genomic_DNA"/>
</dbReference>
<proteinExistence type="predicted"/>